<dbReference type="PANTHER" id="PTHR37984">
    <property type="entry name" value="PROTEIN CBG26694"/>
    <property type="match status" value="1"/>
</dbReference>
<keyword evidence="6" id="KW-1185">Reference proteome</keyword>
<evidence type="ECO:0000313" key="5">
    <source>
        <dbReference type="Ensembl" id="ENSLACP00000001322.1"/>
    </source>
</evidence>
<dbReference type="Gene3D" id="3.30.70.270">
    <property type="match status" value="1"/>
</dbReference>
<reference evidence="5" key="2">
    <citation type="submission" date="2025-08" db="UniProtKB">
        <authorList>
            <consortium name="Ensembl"/>
        </authorList>
    </citation>
    <scope>IDENTIFICATION</scope>
</reference>
<dbReference type="AlphaFoldDB" id="H2ZVA1"/>
<organism evidence="5 6">
    <name type="scientific">Latimeria chalumnae</name>
    <name type="common">Coelacanth</name>
    <dbReference type="NCBI Taxonomy" id="7897"/>
    <lineage>
        <taxon>Eukaryota</taxon>
        <taxon>Metazoa</taxon>
        <taxon>Chordata</taxon>
        <taxon>Craniata</taxon>
        <taxon>Vertebrata</taxon>
        <taxon>Euteleostomi</taxon>
        <taxon>Coelacanthiformes</taxon>
        <taxon>Coelacanthidae</taxon>
        <taxon>Latimeria</taxon>
    </lineage>
</organism>
<dbReference type="Gene3D" id="1.10.340.70">
    <property type="match status" value="1"/>
</dbReference>
<dbReference type="PANTHER" id="PTHR37984:SF13">
    <property type="entry name" value="RIBONUCLEASE H"/>
    <property type="match status" value="1"/>
</dbReference>
<feature type="domain" description="Reverse transcriptase" evidence="4">
    <location>
        <begin position="139"/>
        <end position="317"/>
    </location>
</feature>
<evidence type="ECO:0000259" key="4">
    <source>
        <dbReference type="PROSITE" id="PS50878"/>
    </source>
</evidence>
<dbReference type="Ensembl" id="ENSLACT00000001334.1">
    <property type="protein sequence ID" value="ENSLACP00000001322.1"/>
    <property type="gene ID" value="ENSLACG00000001186.1"/>
</dbReference>
<reference evidence="5" key="3">
    <citation type="submission" date="2025-09" db="UniProtKB">
        <authorList>
            <consortium name="Ensembl"/>
        </authorList>
    </citation>
    <scope>IDENTIFICATION</scope>
</reference>
<dbReference type="Pfam" id="PF17919">
    <property type="entry name" value="RT_RNaseH_2"/>
    <property type="match status" value="1"/>
</dbReference>
<dbReference type="EMBL" id="AFYH01268452">
    <property type="status" value="NOT_ANNOTATED_CDS"/>
    <property type="molecule type" value="Genomic_DNA"/>
</dbReference>
<proteinExistence type="inferred from homology"/>
<accession>H2ZVA1</accession>
<sequence>YKVTVELNGDPVVMELDTGASVTVVKLGPLKKTVHLRAYTGEQIPVIETVDTRASYRGWEKVLPMLVVKGHGPSLLGCDWLQELGLGWREILKKGLGTLVGTTAKLYVDSGVKPKYFKPRPLPYALREKVETELQRLESEGTIELVSFSEWATPIVPVVKSDKSIRICGNYKITVNQASELDNYPIPKTEDLLAVLGGGQKLTKLDMSQAYQQMILDKESRKFTTINTHKGLYQYTCLPYGVSSAPGIFQHTMEGLLQGISHVEVRIDDILIIGKDDTEHLKSLEAVLQKLSTAGLRLRLDKCCFLAPEMVYLGYKINEKGVHPVADKQAPVPRDSTQLRACLIHFDATKKLILSCEASPYGVGAVLSHNMEDRSDRPIGYASCSLTQAERRCLEPLAFAGDTSHYSHYGRLMEQWLLMEHLEGTPVQAREIKTWNQQDPTLSKVHKYILCRSEEALCPFFVKKNELSVEDGCILWGSWVVIPPPARKRALAELHEGHPGSSCMKALPRGYLWWPKMDEDLKITVKNCHLCQLHQQAPVEAPLHPWEWPERP</sequence>
<dbReference type="InterPro" id="IPR041588">
    <property type="entry name" value="Integrase_H2C2"/>
</dbReference>
<reference evidence="6" key="1">
    <citation type="submission" date="2011-08" db="EMBL/GenBank/DDBJ databases">
        <title>The draft genome of Latimeria chalumnae.</title>
        <authorList>
            <person name="Di Palma F."/>
            <person name="Alfoldi J."/>
            <person name="Johnson J."/>
            <person name="Berlin A."/>
            <person name="Gnerre S."/>
            <person name="Jaffe D."/>
            <person name="MacCallum I."/>
            <person name="Young S."/>
            <person name="Walker B.J."/>
            <person name="Lander E."/>
            <person name="Lindblad-Toh K."/>
        </authorList>
    </citation>
    <scope>NUCLEOTIDE SEQUENCE [LARGE SCALE GENOMIC DNA]</scope>
    <source>
        <strain evidence="6">Wild caught</strain>
    </source>
</reference>
<name>H2ZVA1_LATCH</name>
<dbReference type="InterPro" id="IPR000477">
    <property type="entry name" value="RT_dom"/>
</dbReference>
<dbReference type="Proteomes" id="UP000008672">
    <property type="component" value="Unassembled WGS sequence"/>
</dbReference>
<evidence type="ECO:0000256" key="2">
    <source>
        <dbReference type="ARBA" id="ARBA00012180"/>
    </source>
</evidence>
<dbReference type="InterPro" id="IPR043502">
    <property type="entry name" value="DNA/RNA_pol_sf"/>
</dbReference>
<dbReference type="Pfam" id="PF17921">
    <property type="entry name" value="Integrase_H2C2"/>
    <property type="match status" value="1"/>
</dbReference>
<dbReference type="InterPro" id="IPR050951">
    <property type="entry name" value="Retrovirus_Pol_polyprotein"/>
</dbReference>
<dbReference type="FunFam" id="3.30.70.270:FF:000003">
    <property type="entry name" value="Transposon Ty3-G Gag-Pol polyprotein"/>
    <property type="match status" value="1"/>
</dbReference>
<dbReference type="InterPro" id="IPR043128">
    <property type="entry name" value="Rev_trsase/Diguanyl_cyclase"/>
</dbReference>
<dbReference type="SUPFAM" id="SSF50630">
    <property type="entry name" value="Acid proteases"/>
    <property type="match status" value="1"/>
</dbReference>
<evidence type="ECO:0000256" key="3">
    <source>
        <dbReference type="ARBA" id="ARBA00039658"/>
    </source>
</evidence>
<dbReference type="SUPFAM" id="SSF56672">
    <property type="entry name" value="DNA/RNA polymerases"/>
    <property type="match status" value="1"/>
</dbReference>
<dbReference type="EC" id="3.1.26.4" evidence="2"/>
<dbReference type="Pfam" id="PF00078">
    <property type="entry name" value="RVT_1"/>
    <property type="match status" value="1"/>
</dbReference>
<dbReference type="CDD" id="cd01647">
    <property type="entry name" value="RT_LTR"/>
    <property type="match status" value="1"/>
</dbReference>
<dbReference type="HOGENOM" id="CLU_000384_33_2_1"/>
<comment type="similarity">
    <text evidence="1">Belongs to the beta type-B retroviral polymerase family. HERV class-II K(HML-2) pol subfamily.</text>
</comment>
<dbReference type="Gene3D" id="3.10.10.10">
    <property type="entry name" value="HIV Type 1 Reverse Transcriptase, subunit A, domain 1"/>
    <property type="match status" value="1"/>
</dbReference>
<dbReference type="PROSITE" id="PS50878">
    <property type="entry name" value="RT_POL"/>
    <property type="match status" value="1"/>
</dbReference>
<dbReference type="GeneTree" id="ENSGT01140000282569"/>
<protein>
    <recommendedName>
        <fullName evidence="3">Gypsy retrotransposon integrase-like protein 1</fullName>
        <ecNumber evidence="2">3.1.26.4</ecNumber>
    </recommendedName>
</protein>
<evidence type="ECO:0000256" key="1">
    <source>
        <dbReference type="ARBA" id="ARBA00010879"/>
    </source>
</evidence>
<dbReference type="GO" id="GO:0004523">
    <property type="term" value="F:RNA-DNA hybrid ribonuclease activity"/>
    <property type="evidence" value="ECO:0007669"/>
    <property type="project" value="UniProtKB-EC"/>
</dbReference>
<dbReference type="InterPro" id="IPR041577">
    <property type="entry name" value="RT_RNaseH_2"/>
</dbReference>
<evidence type="ECO:0000313" key="6">
    <source>
        <dbReference type="Proteomes" id="UP000008672"/>
    </source>
</evidence>
<dbReference type="Gene3D" id="2.40.70.10">
    <property type="entry name" value="Acid Proteases"/>
    <property type="match status" value="1"/>
</dbReference>
<dbReference type="InterPro" id="IPR021109">
    <property type="entry name" value="Peptidase_aspartic_dom_sf"/>
</dbReference>